<dbReference type="SUPFAM" id="SSF50978">
    <property type="entry name" value="WD40 repeat-like"/>
    <property type="match status" value="1"/>
</dbReference>
<keyword evidence="1 3" id="KW-0853">WD repeat</keyword>
<evidence type="ECO:0000256" key="1">
    <source>
        <dbReference type="ARBA" id="ARBA00022574"/>
    </source>
</evidence>
<dbReference type="PROSITE" id="PS50082">
    <property type="entry name" value="WD_REPEATS_2"/>
    <property type="match status" value="2"/>
</dbReference>
<dbReference type="AlphaFoldDB" id="A0AAW1WBC0"/>
<dbReference type="InterPro" id="IPR015943">
    <property type="entry name" value="WD40/YVTN_repeat-like_dom_sf"/>
</dbReference>
<dbReference type="InterPro" id="IPR020472">
    <property type="entry name" value="WD40_PAC1"/>
</dbReference>
<keyword evidence="5" id="KW-1185">Reference proteome</keyword>
<protein>
    <submittedName>
        <fullName evidence="4">Uncharacterized protein</fullName>
    </submittedName>
</protein>
<dbReference type="PANTHER" id="PTHR44489:SF14">
    <property type="entry name" value="ZINC FINGER CCCH DOMAIN-CONTAINING PROTEIN 59-RELATED"/>
    <property type="match status" value="1"/>
</dbReference>
<dbReference type="SMART" id="SM00320">
    <property type="entry name" value="WD40"/>
    <property type="match status" value="6"/>
</dbReference>
<comment type="caution">
    <text evidence="4">The sequence shown here is derived from an EMBL/GenBank/DDBJ whole genome shotgun (WGS) entry which is preliminary data.</text>
</comment>
<accession>A0AAW1WBC0</accession>
<keyword evidence="2" id="KW-0677">Repeat</keyword>
<evidence type="ECO:0000256" key="3">
    <source>
        <dbReference type="PROSITE-ProRule" id="PRU00221"/>
    </source>
</evidence>
<dbReference type="PRINTS" id="PR00320">
    <property type="entry name" value="GPROTEINBRPT"/>
</dbReference>
<dbReference type="Gene3D" id="2.130.10.10">
    <property type="entry name" value="YVTN repeat-like/Quinoprotein amine dehydrogenase"/>
    <property type="match status" value="2"/>
</dbReference>
<proteinExistence type="predicted"/>
<evidence type="ECO:0000313" key="5">
    <source>
        <dbReference type="Proteomes" id="UP001457282"/>
    </source>
</evidence>
<dbReference type="Proteomes" id="UP001457282">
    <property type="component" value="Unassembled WGS sequence"/>
</dbReference>
<dbReference type="InterPro" id="IPR001680">
    <property type="entry name" value="WD40_rpt"/>
</dbReference>
<dbReference type="PROSITE" id="PS50294">
    <property type="entry name" value="WD_REPEATS_REGION"/>
    <property type="match status" value="2"/>
</dbReference>
<dbReference type="InterPro" id="IPR019775">
    <property type="entry name" value="WD40_repeat_CS"/>
</dbReference>
<feature type="repeat" description="WD" evidence="3">
    <location>
        <begin position="14"/>
        <end position="55"/>
    </location>
</feature>
<dbReference type="PROSITE" id="PS00678">
    <property type="entry name" value="WD_REPEATS_1"/>
    <property type="match status" value="1"/>
</dbReference>
<dbReference type="InterPro" id="IPR044715">
    <property type="entry name" value="WDR86-like"/>
</dbReference>
<dbReference type="InterPro" id="IPR036322">
    <property type="entry name" value="WD40_repeat_dom_sf"/>
</dbReference>
<name>A0AAW1WBC0_RUBAR</name>
<reference evidence="4 5" key="1">
    <citation type="journal article" date="2023" name="G3 (Bethesda)">
        <title>A chromosome-length genome assembly and annotation of blackberry (Rubus argutus, cv. 'Hillquist').</title>
        <authorList>
            <person name="Bruna T."/>
            <person name="Aryal R."/>
            <person name="Dudchenko O."/>
            <person name="Sargent D.J."/>
            <person name="Mead D."/>
            <person name="Buti M."/>
            <person name="Cavallini A."/>
            <person name="Hytonen T."/>
            <person name="Andres J."/>
            <person name="Pham M."/>
            <person name="Weisz D."/>
            <person name="Mascagni F."/>
            <person name="Usai G."/>
            <person name="Natali L."/>
            <person name="Bassil N."/>
            <person name="Fernandez G.E."/>
            <person name="Lomsadze A."/>
            <person name="Armour M."/>
            <person name="Olukolu B."/>
            <person name="Poorten T."/>
            <person name="Britton C."/>
            <person name="Davik J."/>
            <person name="Ashrafi H."/>
            <person name="Aiden E.L."/>
            <person name="Borodovsky M."/>
            <person name="Worthington M."/>
        </authorList>
    </citation>
    <scope>NUCLEOTIDE SEQUENCE [LARGE SCALE GENOMIC DNA]</scope>
    <source>
        <strain evidence="4">PI 553951</strain>
    </source>
</reference>
<organism evidence="4 5">
    <name type="scientific">Rubus argutus</name>
    <name type="common">Southern blackberry</name>
    <dbReference type="NCBI Taxonomy" id="59490"/>
    <lineage>
        <taxon>Eukaryota</taxon>
        <taxon>Viridiplantae</taxon>
        <taxon>Streptophyta</taxon>
        <taxon>Embryophyta</taxon>
        <taxon>Tracheophyta</taxon>
        <taxon>Spermatophyta</taxon>
        <taxon>Magnoliopsida</taxon>
        <taxon>eudicotyledons</taxon>
        <taxon>Gunneridae</taxon>
        <taxon>Pentapetalae</taxon>
        <taxon>rosids</taxon>
        <taxon>fabids</taxon>
        <taxon>Rosales</taxon>
        <taxon>Rosaceae</taxon>
        <taxon>Rosoideae</taxon>
        <taxon>Rosoideae incertae sedis</taxon>
        <taxon>Rubus</taxon>
    </lineage>
</organism>
<sequence>MAGRGHEILTLAYLQGHEKAITGIALPERSSRLYTASEDGTVRAWYCNTGQCIRVINLGGEAGALISKGPWVFCGAPNVVKAWNIETNAEFSLDGPVGQVHAMECDKEMLFAGTDSGVILVWKAKGSFQHAASLNGHTAAVVCLRIGSAATKLYSGSADHTIRVWDLETLQCVATLNGHSDVVTSVIGWDQFLISCSLDCRIKVWHMTEKGNFNLEVIYTHNVEHGIVALLGMHDAEGKPVLVCSSSDNSIRLYDLPSFTERARLSGKQEVRAIQVGVGGLFFGGDASGLLSVWKWLGPEVKVTEDKKTAQRKREREGIEGCGWQPKKHICRQAYVKMM</sequence>
<gene>
    <name evidence="4" type="ORF">M0R45_030541</name>
</gene>
<evidence type="ECO:0000256" key="2">
    <source>
        <dbReference type="ARBA" id="ARBA00022737"/>
    </source>
</evidence>
<dbReference type="PANTHER" id="PTHR44489">
    <property type="match status" value="1"/>
</dbReference>
<evidence type="ECO:0000313" key="4">
    <source>
        <dbReference type="EMBL" id="KAK9922059.1"/>
    </source>
</evidence>
<dbReference type="Pfam" id="PF00400">
    <property type="entry name" value="WD40"/>
    <property type="match status" value="3"/>
</dbReference>
<dbReference type="EMBL" id="JBEDUW010000006">
    <property type="protein sequence ID" value="KAK9922059.1"/>
    <property type="molecule type" value="Genomic_DNA"/>
</dbReference>
<feature type="repeat" description="WD" evidence="3">
    <location>
        <begin position="134"/>
        <end position="175"/>
    </location>
</feature>